<keyword evidence="1" id="KW-0175">Coiled coil</keyword>
<feature type="region of interest" description="Disordered" evidence="2">
    <location>
        <begin position="1"/>
        <end position="59"/>
    </location>
</feature>
<sequence>MSNQVGGAAMGEEEADDVMYIKTEREDSRDETNKQGRKRKCLQDTPVKQRSWPDRNEEAIKLQRLSRRLIVDMGDDHMEDGEKKKTSRCSDTTSGDVGGHFISLQGRILNSSASDDGGYEAGEGGGDENFHDTQSTTHDHETFSQSDVSSNDHDGQEFDEEMPDESQQSSGAGLSDIARSENSGSRRVRTPVEPLGQEVVSSSACRKEERPAVDVHELKQENERLRRQVDELKANVKDLKSKYDRLWSIVQQTMETLTDTSGAQGEPGNQDQDIAP</sequence>
<organism evidence="3">
    <name type="scientific">Hanusia phi</name>
    <dbReference type="NCBI Taxonomy" id="3032"/>
    <lineage>
        <taxon>Eukaryota</taxon>
        <taxon>Cryptophyceae</taxon>
        <taxon>Pyrenomonadales</taxon>
        <taxon>Geminigeraceae</taxon>
        <taxon>Hanusia</taxon>
    </lineage>
</organism>
<feature type="compositionally biased region" description="Basic and acidic residues" evidence="2">
    <location>
        <begin position="22"/>
        <end position="34"/>
    </location>
</feature>
<name>A0A7S0HUX4_9CRYP</name>
<evidence type="ECO:0000313" key="3">
    <source>
        <dbReference type="EMBL" id="CAD8503086.1"/>
    </source>
</evidence>
<accession>A0A7S0HUX4</accession>
<reference evidence="3" key="1">
    <citation type="submission" date="2021-01" db="EMBL/GenBank/DDBJ databases">
        <authorList>
            <person name="Corre E."/>
            <person name="Pelletier E."/>
            <person name="Niang G."/>
            <person name="Scheremetjew M."/>
            <person name="Finn R."/>
            <person name="Kale V."/>
            <person name="Holt S."/>
            <person name="Cochrane G."/>
            <person name="Meng A."/>
            <person name="Brown T."/>
            <person name="Cohen L."/>
        </authorList>
    </citation>
    <scope>NUCLEOTIDE SEQUENCE</scope>
    <source>
        <strain evidence="3">CCMP325</strain>
    </source>
</reference>
<dbReference type="AlphaFoldDB" id="A0A7S0HUX4"/>
<feature type="region of interest" description="Disordered" evidence="2">
    <location>
        <begin position="73"/>
        <end position="212"/>
    </location>
</feature>
<gene>
    <name evidence="3" type="ORF">HPHI1048_LOCUS20781</name>
</gene>
<evidence type="ECO:0000256" key="2">
    <source>
        <dbReference type="SAM" id="MobiDB-lite"/>
    </source>
</evidence>
<evidence type="ECO:0000256" key="1">
    <source>
        <dbReference type="SAM" id="Coils"/>
    </source>
</evidence>
<feature type="compositionally biased region" description="Basic and acidic residues" evidence="2">
    <location>
        <begin position="74"/>
        <end position="84"/>
    </location>
</feature>
<proteinExistence type="predicted"/>
<protein>
    <submittedName>
        <fullName evidence="3">Uncharacterized protein</fullName>
    </submittedName>
</protein>
<feature type="region of interest" description="Disordered" evidence="2">
    <location>
        <begin position="257"/>
        <end position="276"/>
    </location>
</feature>
<dbReference type="EMBL" id="HBEO01030646">
    <property type="protein sequence ID" value="CAD8503086.1"/>
    <property type="molecule type" value="Transcribed_RNA"/>
</dbReference>
<feature type="coiled-coil region" evidence="1">
    <location>
        <begin position="215"/>
        <end position="242"/>
    </location>
</feature>